<accession>A0A2V4WV69</accession>
<evidence type="ECO:0000313" key="2">
    <source>
        <dbReference type="Proteomes" id="UP000247790"/>
    </source>
</evidence>
<dbReference type="OrthoDB" id="2662048at2"/>
<dbReference type="EMBL" id="QJSW01000001">
    <property type="protein sequence ID" value="PYE52517.1"/>
    <property type="molecule type" value="Genomic_DNA"/>
</dbReference>
<organism evidence="1 2">
    <name type="scientific">Paenibacillus barcinonensis</name>
    <dbReference type="NCBI Taxonomy" id="198119"/>
    <lineage>
        <taxon>Bacteria</taxon>
        <taxon>Bacillati</taxon>
        <taxon>Bacillota</taxon>
        <taxon>Bacilli</taxon>
        <taxon>Bacillales</taxon>
        <taxon>Paenibacillaceae</taxon>
        <taxon>Paenibacillus</taxon>
    </lineage>
</organism>
<dbReference type="AlphaFoldDB" id="A0A2V4WV69"/>
<dbReference type="Proteomes" id="UP000247790">
    <property type="component" value="Unassembled WGS sequence"/>
</dbReference>
<sequence length="66" mass="7365">MQIGFSSSSESKNCVICGKKTSHYKRYEQSNMVITIPAHAGDCYDQVDVKRLATRALTDIKQNIKG</sequence>
<reference evidence="1 2" key="1">
    <citation type="submission" date="2018-06" db="EMBL/GenBank/DDBJ databases">
        <title>Genomic Encyclopedia of Type Strains, Phase III (KMG-III): the genomes of soil and plant-associated and newly described type strains.</title>
        <authorList>
            <person name="Whitman W."/>
        </authorList>
    </citation>
    <scope>NUCLEOTIDE SEQUENCE [LARGE SCALE GENOMIC DNA]</scope>
    <source>
        <strain evidence="1 2">CECT 7022</strain>
    </source>
</reference>
<comment type="caution">
    <text evidence="1">The sequence shown here is derived from an EMBL/GenBank/DDBJ whole genome shotgun (WGS) entry which is preliminary data.</text>
</comment>
<evidence type="ECO:0000313" key="1">
    <source>
        <dbReference type="EMBL" id="PYE52517.1"/>
    </source>
</evidence>
<gene>
    <name evidence="1" type="ORF">DFQ00_101455</name>
</gene>
<proteinExistence type="predicted"/>
<protein>
    <submittedName>
        <fullName evidence="1">Uncharacterized protein</fullName>
    </submittedName>
</protein>
<name>A0A2V4WV69_PAEBA</name>